<keyword evidence="1" id="KW-0472">Membrane</keyword>
<dbReference type="Gene3D" id="1.20.1300.10">
    <property type="entry name" value="Fumarate reductase/succinate dehydrogenase, transmembrane subunit"/>
    <property type="match status" value="1"/>
</dbReference>
<accession>A0A923PM14</accession>
<dbReference type="InterPro" id="IPR034804">
    <property type="entry name" value="SQR/QFR_C/D"/>
</dbReference>
<dbReference type="InterPro" id="IPR011138">
    <property type="entry name" value="Cytochrome_b-558"/>
</dbReference>
<dbReference type="GO" id="GO:0016020">
    <property type="term" value="C:membrane"/>
    <property type="evidence" value="ECO:0007669"/>
    <property type="project" value="InterPro"/>
</dbReference>
<proteinExistence type="predicted"/>
<dbReference type="RefSeq" id="WP_187465772.1">
    <property type="nucleotide sequence ID" value="NZ_JACSIT010000070.1"/>
</dbReference>
<feature type="transmembrane region" description="Helical" evidence="1">
    <location>
        <begin position="208"/>
        <end position="232"/>
    </location>
</feature>
<keyword evidence="1" id="KW-1133">Transmembrane helix</keyword>
<reference evidence="2" key="1">
    <citation type="submission" date="2020-08" db="EMBL/GenBank/DDBJ databases">
        <title>Lewinella bacteria from marine environments.</title>
        <authorList>
            <person name="Zhong Y."/>
        </authorList>
    </citation>
    <scope>NUCLEOTIDE SEQUENCE</scope>
    <source>
        <strain evidence="2">KCTC 42187</strain>
    </source>
</reference>
<dbReference type="EMBL" id="JACSIT010000070">
    <property type="protein sequence ID" value="MBC6993663.1"/>
    <property type="molecule type" value="Genomic_DNA"/>
</dbReference>
<dbReference type="Proteomes" id="UP000650081">
    <property type="component" value="Unassembled WGS sequence"/>
</dbReference>
<dbReference type="AlphaFoldDB" id="A0A923PM14"/>
<evidence type="ECO:0000256" key="1">
    <source>
        <dbReference type="SAM" id="Phobius"/>
    </source>
</evidence>
<organism evidence="2 3">
    <name type="scientific">Neolewinella lacunae</name>
    <dbReference type="NCBI Taxonomy" id="1517758"/>
    <lineage>
        <taxon>Bacteria</taxon>
        <taxon>Pseudomonadati</taxon>
        <taxon>Bacteroidota</taxon>
        <taxon>Saprospiria</taxon>
        <taxon>Saprospirales</taxon>
        <taxon>Lewinellaceae</taxon>
        <taxon>Neolewinella</taxon>
    </lineage>
</organism>
<feature type="transmembrane region" description="Helical" evidence="1">
    <location>
        <begin position="167"/>
        <end position="188"/>
    </location>
</feature>
<sequence length="234" mass="26690">MKSWFVRFITSSIGKKVVMALTGLFLISFLAVHLAGNVQLMFGDGGQAFNEYAYFMTHNPVIKFTSYGLYAFILLHAIQGLILWNQNRLARGSQGYAVKRDRLATAPKSSLYMGSLGMVILIFIIIHMVQFWAQMKFTGNVAEVTYPGAEYAVKDLYTLVYTAFTNIWFVIFYVISMVFIAFHLFHGFESAFQTLGLNHKKWTPLIKFVGRAYSILVPLGFAIIPLYVYFYLNQ</sequence>
<evidence type="ECO:0000313" key="3">
    <source>
        <dbReference type="Proteomes" id="UP000650081"/>
    </source>
</evidence>
<dbReference type="NCBIfam" id="TIGR02046">
    <property type="entry name" value="sdhC_b558_fam"/>
    <property type="match status" value="1"/>
</dbReference>
<protein>
    <submittedName>
        <fullName evidence="2">Succinate dehydrogenase cytochrome b subunit</fullName>
    </submittedName>
</protein>
<keyword evidence="1" id="KW-0812">Transmembrane</keyword>
<feature type="transmembrane region" description="Helical" evidence="1">
    <location>
        <begin position="110"/>
        <end position="133"/>
    </location>
</feature>
<dbReference type="CDD" id="cd03498">
    <property type="entry name" value="SQR_TypeB_2_TM"/>
    <property type="match status" value="1"/>
</dbReference>
<keyword evidence="3" id="KW-1185">Reference proteome</keyword>
<name>A0A923PM14_9BACT</name>
<feature type="transmembrane region" description="Helical" evidence="1">
    <location>
        <begin position="67"/>
        <end position="84"/>
    </location>
</feature>
<comment type="caution">
    <text evidence="2">The sequence shown here is derived from an EMBL/GenBank/DDBJ whole genome shotgun (WGS) entry which is preliminary data.</text>
</comment>
<dbReference type="SUPFAM" id="SSF81343">
    <property type="entry name" value="Fumarate reductase respiratory complex transmembrane subunits"/>
    <property type="match status" value="1"/>
</dbReference>
<gene>
    <name evidence="2" type="ORF">H9S92_05800</name>
</gene>
<evidence type="ECO:0000313" key="2">
    <source>
        <dbReference type="EMBL" id="MBC6993663.1"/>
    </source>
</evidence>